<evidence type="ECO:0000256" key="6">
    <source>
        <dbReference type="ARBA" id="ARBA00022989"/>
    </source>
</evidence>
<evidence type="ECO:0000256" key="8">
    <source>
        <dbReference type="ARBA" id="ARBA00023136"/>
    </source>
</evidence>
<dbReference type="PANTHER" id="PTHR12369">
    <property type="entry name" value="CHONDROITIN SYNTHASE"/>
    <property type="match status" value="1"/>
</dbReference>
<dbReference type="Proteomes" id="UP001054945">
    <property type="component" value="Unassembled WGS sequence"/>
</dbReference>
<keyword evidence="6" id="KW-1133">Transmembrane helix</keyword>
<gene>
    <name evidence="10" type="primary">Csgalnact1</name>
    <name evidence="10" type="ORF">CEXT_665281</name>
</gene>
<evidence type="ECO:0000256" key="1">
    <source>
        <dbReference type="ARBA" id="ARBA00004447"/>
    </source>
</evidence>
<evidence type="ECO:0000256" key="3">
    <source>
        <dbReference type="ARBA" id="ARBA00022679"/>
    </source>
</evidence>
<evidence type="ECO:0000256" key="5">
    <source>
        <dbReference type="ARBA" id="ARBA00022968"/>
    </source>
</evidence>
<evidence type="ECO:0000313" key="11">
    <source>
        <dbReference type="Proteomes" id="UP001054945"/>
    </source>
</evidence>
<dbReference type="InterPro" id="IPR051227">
    <property type="entry name" value="CS_glycosyltransferase"/>
</dbReference>
<dbReference type="AlphaFoldDB" id="A0AAV4RMV7"/>
<evidence type="ECO:0000313" key="10">
    <source>
        <dbReference type="EMBL" id="GIY22795.1"/>
    </source>
</evidence>
<evidence type="ECO:0000256" key="9">
    <source>
        <dbReference type="RuleBase" id="RU364016"/>
    </source>
</evidence>
<dbReference type="Pfam" id="PF05679">
    <property type="entry name" value="CHGN"/>
    <property type="match status" value="1"/>
</dbReference>
<comment type="subcellular location">
    <subcellularLocation>
        <location evidence="1 9">Golgi apparatus</location>
        <location evidence="1 9">Golgi stack membrane</location>
        <topology evidence="1 9">Single-pass type II membrane protein</topology>
    </subcellularLocation>
</comment>
<keyword evidence="11" id="KW-1185">Reference proteome</keyword>
<organism evidence="10 11">
    <name type="scientific">Caerostris extrusa</name>
    <name type="common">Bark spider</name>
    <name type="synonym">Caerostris bankana</name>
    <dbReference type="NCBI Taxonomy" id="172846"/>
    <lineage>
        <taxon>Eukaryota</taxon>
        <taxon>Metazoa</taxon>
        <taxon>Ecdysozoa</taxon>
        <taxon>Arthropoda</taxon>
        <taxon>Chelicerata</taxon>
        <taxon>Arachnida</taxon>
        <taxon>Araneae</taxon>
        <taxon>Araneomorphae</taxon>
        <taxon>Entelegynae</taxon>
        <taxon>Araneoidea</taxon>
        <taxon>Araneidae</taxon>
        <taxon>Caerostris</taxon>
    </lineage>
</organism>
<name>A0AAV4RMV7_CAEEX</name>
<proteinExistence type="inferred from homology"/>
<accession>A0AAV4RMV7</accession>
<keyword evidence="8" id="KW-0472">Membrane</keyword>
<dbReference type="EC" id="2.4.1.-" evidence="9"/>
<dbReference type="EMBL" id="BPLR01008196">
    <property type="protein sequence ID" value="GIY22795.1"/>
    <property type="molecule type" value="Genomic_DNA"/>
</dbReference>
<comment type="caution">
    <text evidence="10">The sequence shown here is derived from an EMBL/GenBank/DDBJ whole genome shotgun (WGS) entry which is preliminary data.</text>
</comment>
<keyword evidence="7 9" id="KW-0333">Golgi apparatus</keyword>
<keyword evidence="4" id="KW-0812">Transmembrane</keyword>
<dbReference type="GO" id="GO:0047238">
    <property type="term" value="F:glucuronosyl-N-acetylgalactosaminyl-proteoglycan 4-beta-N-acetylgalactosaminyltransferase activity"/>
    <property type="evidence" value="ECO:0007669"/>
    <property type="project" value="TreeGrafter"/>
</dbReference>
<dbReference type="InterPro" id="IPR008428">
    <property type="entry name" value="Chond_GalNAc"/>
</dbReference>
<dbReference type="GO" id="GO:0032580">
    <property type="term" value="C:Golgi cisterna membrane"/>
    <property type="evidence" value="ECO:0007669"/>
    <property type="project" value="UniProtKB-SubCell"/>
</dbReference>
<dbReference type="PANTHER" id="PTHR12369:SF45">
    <property type="entry name" value="HEXOSYLTRANSFERASE"/>
    <property type="match status" value="1"/>
</dbReference>
<reference evidence="10 11" key="1">
    <citation type="submission" date="2021-06" db="EMBL/GenBank/DDBJ databases">
        <title>Caerostris extrusa draft genome.</title>
        <authorList>
            <person name="Kono N."/>
            <person name="Arakawa K."/>
        </authorList>
    </citation>
    <scope>NUCLEOTIDE SEQUENCE [LARGE SCALE GENOMIC DNA]</scope>
</reference>
<comment type="similarity">
    <text evidence="2 9">Belongs to the chondroitin N-acetylgalactosaminyltransferase family.</text>
</comment>
<keyword evidence="5 9" id="KW-0735">Signal-anchor</keyword>
<sequence length="238" mass="27495">MADTGTPWTTLWKGFSERSDHRDSLYFRERNSSKTCRTLTFIRPFDPIQLVNDKSERTAKRLINIILPLSGRIDKFRNFMDKFIKVGIQHDRRVFLTVVYFGAEGLLEVQQILTKVSKDTKFQNFKLLTLNDTFSRGKGLRKSACSIGRRETFCSSCAMSMPYFRLNSSRGVASANLSSFSALKPDMEMNNYYFIKQRFLKSCMTLIESEKFDKGGFLLVKRNKPKTRVFGKQPTPPS</sequence>
<keyword evidence="3 9" id="KW-0808">Transferase</keyword>
<evidence type="ECO:0000256" key="2">
    <source>
        <dbReference type="ARBA" id="ARBA00009239"/>
    </source>
</evidence>
<evidence type="ECO:0000256" key="4">
    <source>
        <dbReference type="ARBA" id="ARBA00022692"/>
    </source>
</evidence>
<protein>
    <recommendedName>
        <fullName evidence="9">Hexosyltransferase</fullName>
        <ecNumber evidence="9">2.4.1.-</ecNumber>
    </recommendedName>
</protein>
<evidence type="ECO:0000256" key="7">
    <source>
        <dbReference type="ARBA" id="ARBA00023034"/>
    </source>
</evidence>